<evidence type="ECO:0000259" key="2">
    <source>
        <dbReference type="Pfam" id="PF01370"/>
    </source>
</evidence>
<reference evidence="3 4" key="1">
    <citation type="submission" date="2019-03" db="EMBL/GenBank/DDBJ databases">
        <title>Draft genome sequences of novel Actinobacteria.</title>
        <authorList>
            <person name="Sahin N."/>
            <person name="Ay H."/>
            <person name="Saygin H."/>
        </authorList>
    </citation>
    <scope>NUCLEOTIDE SEQUENCE [LARGE SCALE GENOMIC DNA]</scope>
    <source>
        <strain evidence="3 4">6K102</strain>
    </source>
</reference>
<accession>A0A4R5EQV0</accession>
<keyword evidence="4" id="KW-1185">Reference proteome</keyword>
<dbReference type="InterPro" id="IPR001509">
    <property type="entry name" value="Epimerase_deHydtase"/>
</dbReference>
<dbReference type="GO" id="GO:0004029">
    <property type="term" value="F:aldehyde dehydrogenase (NAD+) activity"/>
    <property type="evidence" value="ECO:0007669"/>
    <property type="project" value="TreeGrafter"/>
</dbReference>
<dbReference type="PANTHER" id="PTHR48079:SF6">
    <property type="entry name" value="NAD(P)-BINDING DOMAIN-CONTAINING PROTEIN-RELATED"/>
    <property type="match status" value="1"/>
</dbReference>
<protein>
    <submittedName>
        <fullName evidence="3">NAD(P)-dependent oxidoreductase</fullName>
    </submittedName>
</protein>
<dbReference type="EMBL" id="SMLD01000128">
    <property type="protein sequence ID" value="TDE37171.1"/>
    <property type="molecule type" value="Genomic_DNA"/>
</dbReference>
<feature type="domain" description="NAD-dependent epimerase/dehydratase" evidence="2">
    <location>
        <begin position="3"/>
        <end position="171"/>
    </location>
</feature>
<proteinExistence type="predicted"/>
<dbReference type="Gene3D" id="3.40.50.720">
    <property type="entry name" value="NAD(P)-binding Rossmann-like Domain"/>
    <property type="match status" value="1"/>
</dbReference>
<evidence type="ECO:0000256" key="1">
    <source>
        <dbReference type="SAM" id="MobiDB-lite"/>
    </source>
</evidence>
<name>A0A4R5EQV0_9ACTN</name>
<dbReference type="InterPro" id="IPR051783">
    <property type="entry name" value="NAD(P)-dependent_oxidoreduct"/>
</dbReference>
<feature type="region of interest" description="Disordered" evidence="1">
    <location>
        <begin position="236"/>
        <end position="256"/>
    </location>
</feature>
<dbReference type="Proteomes" id="UP000295136">
    <property type="component" value="Unassembled WGS sequence"/>
</dbReference>
<evidence type="ECO:0000313" key="4">
    <source>
        <dbReference type="Proteomes" id="UP000295136"/>
    </source>
</evidence>
<dbReference type="SUPFAM" id="SSF51735">
    <property type="entry name" value="NAD(P)-binding Rossmann-fold domains"/>
    <property type="match status" value="1"/>
</dbReference>
<evidence type="ECO:0000313" key="3">
    <source>
        <dbReference type="EMBL" id="TDE37171.1"/>
    </source>
</evidence>
<dbReference type="PANTHER" id="PTHR48079">
    <property type="entry name" value="PROTEIN YEEZ"/>
    <property type="match status" value="1"/>
</dbReference>
<dbReference type="Pfam" id="PF01370">
    <property type="entry name" value="Epimerase"/>
    <property type="match status" value="1"/>
</dbReference>
<comment type="caution">
    <text evidence="3">The sequence shown here is derived from an EMBL/GenBank/DDBJ whole genome shotgun (WGS) entry which is preliminary data.</text>
</comment>
<dbReference type="RefSeq" id="WP_132637233.1">
    <property type="nucleotide sequence ID" value="NZ_SMLD01000128.1"/>
</dbReference>
<dbReference type="AlphaFoldDB" id="A0A4R5EQV0"/>
<gene>
    <name evidence="3" type="ORF">E1295_34750</name>
</gene>
<organism evidence="3 4">
    <name type="scientific">Nonomuraea mesophila</name>
    <dbReference type="NCBI Taxonomy" id="2530382"/>
    <lineage>
        <taxon>Bacteria</taxon>
        <taxon>Bacillati</taxon>
        <taxon>Actinomycetota</taxon>
        <taxon>Actinomycetes</taxon>
        <taxon>Streptosporangiales</taxon>
        <taxon>Streptosporangiaceae</taxon>
        <taxon>Nonomuraea</taxon>
    </lineage>
</organism>
<sequence length="315" mass="32874">MHVFLAGATGVLGRHIVPRLLAEGHRVTALTRGRRPVPDGAAAVRGDVIDARGLALAVREAAPDVVMHQLTDLSGGDPAANAELRRLGTRNLVDAALAAGVRRIVAQSIAWMYEPGDAPAREETPLDVHAEGPRRVSVDGVVALEHTVCELPEWVVLRYGLLYGPGTFYEAGGSMAGQARQGALVADRDVSSFVETGDAATAAVQALDWPTGAVNICDDEPAPAADWLPAFCRAVGAPPPPRSDAPGNPAARGADNDHARKHLGWVPAHPSWRDGFAQVISRAAGDAVSGGHADRAVSAQRVSRARRQSCRGGAA</sequence>
<dbReference type="InterPro" id="IPR036291">
    <property type="entry name" value="NAD(P)-bd_dom_sf"/>
</dbReference>
<dbReference type="GO" id="GO:0005737">
    <property type="term" value="C:cytoplasm"/>
    <property type="evidence" value="ECO:0007669"/>
    <property type="project" value="TreeGrafter"/>
</dbReference>
<feature type="region of interest" description="Disordered" evidence="1">
    <location>
        <begin position="284"/>
        <end position="315"/>
    </location>
</feature>